<comment type="similarity">
    <text evidence="1">Belongs to the GST superfamily.</text>
</comment>
<dbReference type="PROSITE" id="PS50405">
    <property type="entry name" value="GST_CTER"/>
    <property type="match status" value="1"/>
</dbReference>
<dbReference type="Pfam" id="PF13409">
    <property type="entry name" value="GST_N_2"/>
    <property type="match status" value="1"/>
</dbReference>
<dbReference type="CDD" id="cd03048">
    <property type="entry name" value="GST_N_Ure2p_like"/>
    <property type="match status" value="1"/>
</dbReference>
<dbReference type="InterPro" id="IPR040079">
    <property type="entry name" value="Glutathione_S-Trfase"/>
</dbReference>
<dbReference type="EMBL" id="CAWUHC010000125">
    <property type="protein sequence ID" value="CAK7234214.1"/>
    <property type="molecule type" value="Genomic_DNA"/>
</dbReference>
<name>A0ABP0CQ10_9PEZI</name>
<dbReference type="Gene3D" id="1.20.1050.10">
    <property type="match status" value="1"/>
</dbReference>
<dbReference type="Proteomes" id="UP001642406">
    <property type="component" value="Unassembled WGS sequence"/>
</dbReference>
<dbReference type="SUPFAM" id="SSF52833">
    <property type="entry name" value="Thioredoxin-like"/>
    <property type="match status" value="1"/>
</dbReference>
<dbReference type="PROSITE" id="PS50404">
    <property type="entry name" value="GST_NTER"/>
    <property type="match status" value="1"/>
</dbReference>
<evidence type="ECO:0000259" key="3">
    <source>
        <dbReference type="PROSITE" id="PS50405"/>
    </source>
</evidence>
<dbReference type="PANTHER" id="PTHR44051">
    <property type="entry name" value="GLUTATHIONE S-TRANSFERASE-RELATED"/>
    <property type="match status" value="1"/>
</dbReference>
<evidence type="ECO:0000313" key="4">
    <source>
        <dbReference type="EMBL" id="CAK7234214.1"/>
    </source>
</evidence>
<dbReference type="InterPro" id="IPR036282">
    <property type="entry name" value="Glutathione-S-Trfase_C_sf"/>
</dbReference>
<evidence type="ECO:0000259" key="2">
    <source>
        <dbReference type="PROSITE" id="PS50404"/>
    </source>
</evidence>
<evidence type="ECO:0008006" key="6">
    <source>
        <dbReference type="Google" id="ProtNLM"/>
    </source>
</evidence>
<dbReference type="SFLD" id="SFLDS00019">
    <property type="entry name" value="Glutathione_Transferase_(cytos"/>
    <property type="match status" value="1"/>
</dbReference>
<evidence type="ECO:0000313" key="5">
    <source>
        <dbReference type="Proteomes" id="UP001642406"/>
    </source>
</evidence>
<comment type="caution">
    <text evidence="4">The sequence shown here is derived from an EMBL/GenBank/DDBJ whole genome shotgun (WGS) entry which is preliminary data.</text>
</comment>
<proteinExistence type="inferred from homology"/>
<dbReference type="SFLD" id="SFLDG00358">
    <property type="entry name" value="Main_(cytGST)"/>
    <property type="match status" value="1"/>
</dbReference>
<gene>
    <name evidence="4" type="ORF">SBRCBS47491_008872</name>
</gene>
<dbReference type="InterPro" id="IPR004045">
    <property type="entry name" value="Glutathione_S-Trfase_N"/>
</dbReference>
<keyword evidence="5" id="KW-1185">Reference proteome</keyword>
<organism evidence="4 5">
    <name type="scientific">Sporothrix bragantina</name>
    <dbReference type="NCBI Taxonomy" id="671064"/>
    <lineage>
        <taxon>Eukaryota</taxon>
        <taxon>Fungi</taxon>
        <taxon>Dikarya</taxon>
        <taxon>Ascomycota</taxon>
        <taxon>Pezizomycotina</taxon>
        <taxon>Sordariomycetes</taxon>
        <taxon>Sordariomycetidae</taxon>
        <taxon>Ophiostomatales</taxon>
        <taxon>Ophiostomataceae</taxon>
        <taxon>Sporothrix</taxon>
    </lineage>
</organism>
<dbReference type="Pfam" id="PF13410">
    <property type="entry name" value="GST_C_2"/>
    <property type="match status" value="1"/>
</dbReference>
<reference evidence="4 5" key="1">
    <citation type="submission" date="2024-01" db="EMBL/GenBank/DDBJ databases">
        <authorList>
            <person name="Allen C."/>
            <person name="Tagirdzhanova G."/>
        </authorList>
    </citation>
    <scope>NUCLEOTIDE SEQUENCE [LARGE SCALE GENOMIC DNA]</scope>
</reference>
<evidence type="ECO:0000256" key="1">
    <source>
        <dbReference type="ARBA" id="ARBA00007409"/>
    </source>
</evidence>
<dbReference type="PANTHER" id="PTHR44051:SF8">
    <property type="entry name" value="GLUTATHIONE S-TRANSFERASE GSTA"/>
    <property type="match status" value="1"/>
</dbReference>
<dbReference type="SUPFAM" id="SSF47616">
    <property type="entry name" value="GST C-terminal domain-like"/>
    <property type="match status" value="1"/>
</dbReference>
<dbReference type="Gene3D" id="3.40.30.10">
    <property type="entry name" value="Glutaredoxin"/>
    <property type="match status" value="1"/>
</dbReference>
<dbReference type="InterPro" id="IPR010987">
    <property type="entry name" value="Glutathione-S-Trfase_C-like"/>
</dbReference>
<protein>
    <recommendedName>
        <fullName evidence="6">Glutathione S-transferase</fullName>
    </recommendedName>
</protein>
<feature type="domain" description="GST C-terminal" evidence="3">
    <location>
        <begin position="117"/>
        <end position="252"/>
    </location>
</feature>
<feature type="domain" description="GST N-terminal" evidence="2">
    <location>
        <begin position="22"/>
        <end position="111"/>
    </location>
</feature>
<accession>A0ABP0CQ10</accession>
<dbReference type="InterPro" id="IPR036249">
    <property type="entry name" value="Thioredoxin-like_sf"/>
</dbReference>
<sequence>MSPPSPASSVYTTDTPARVRDAPGLHLITQSTPNGQKVQILLEELADVYGLQWTTTVVDISTNVQKSEWFLRLNPNGRIPVLVDNTRSPPHCIMESSAELAYLAAKMDKKHIFSFDDALESSTCLQWLFFWHGSGAPYHGQLIHFGILAKEKLPYAITRFSNELLRVFGVLEMRLSGSQSDGKARDYLAGPGKGTYSIADMGTWPWITLWQFAGITSEQMSAFPHLLGWLERIAARPAVQRAMGDKYKKADTLKL</sequence>